<proteinExistence type="predicted"/>
<sequence length="26" mass="3054">MHLSRVQSRASFSFLFTQEGTIKIRL</sequence>
<name>A0A0A9A8M7_ARUDO</name>
<protein>
    <submittedName>
        <fullName evidence="1">Uncharacterized protein</fullName>
    </submittedName>
</protein>
<evidence type="ECO:0000313" key="1">
    <source>
        <dbReference type="EMBL" id="JAD45350.1"/>
    </source>
</evidence>
<accession>A0A0A9A8M7</accession>
<reference evidence="1" key="2">
    <citation type="journal article" date="2015" name="Data Brief">
        <title>Shoot transcriptome of the giant reed, Arundo donax.</title>
        <authorList>
            <person name="Barrero R.A."/>
            <person name="Guerrero F.D."/>
            <person name="Moolhuijzen P."/>
            <person name="Goolsby J.A."/>
            <person name="Tidwell J."/>
            <person name="Bellgard S.E."/>
            <person name="Bellgard M.I."/>
        </authorList>
    </citation>
    <scope>NUCLEOTIDE SEQUENCE</scope>
    <source>
        <tissue evidence="1">Shoot tissue taken approximately 20 cm above the soil surface</tissue>
    </source>
</reference>
<reference evidence="1" key="1">
    <citation type="submission" date="2014-09" db="EMBL/GenBank/DDBJ databases">
        <authorList>
            <person name="Magalhaes I.L.F."/>
            <person name="Oliveira U."/>
            <person name="Santos F.R."/>
            <person name="Vidigal T.H.D.A."/>
            <person name="Brescovit A.D."/>
            <person name="Santos A.J."/>
        </authorList>
    </citation>
    <scope>NUCLEOTIDE SEQUENCE</scope>
    <source>
        <tissue evidence="1">Shoot tissue taken approximately 20 cm above the soil surface</tissue>
    </source>
</reference>
<dbReference type="AlphaFoldDB" id="A0A0A9A8M7"/>
<dbReference type="EMBL" id="GBRH01252545">
    <property type="protein sequence ID" value="JAD45350.1"/>
    <property type="molecule type" value="Transcribed_RNA"/>
</dbReference>
<organism evidence="1">
    <name type="scientific">Arundo donax</name>
    <name type="common">Giant reed</name>
    <name type="synonym">Donax arundinaceus</name>
    <dbReference type="NCBI Taxonomy" id="35708"/>
    <lineage>
        <taxon>Eukaryota</taxon>
        <taxon>Viridiplantae</taxon>
        <taxon>Streptophyta</taxon>
        <taxon>Embryophyta</taxon>
        <taxon>Tracheophyta</taxon>
        <taxon>Spermatophyta</taxon>
        <taxon>Magnoliopsida</taxon>
        <taxon>Liliopsida</taxon>
        <taxon>Poales</taxon>
        <taxon>Poaceae</taxon>
        <taxon>PACMAD clade</taxon>
        <taxon>Arundinoideae</taxon>
        <taxon>Arundineae</taxon>
        <taxon>Arundo</taxon>
    </lineage>
</organism>